<evidence type="ECO:0000256" key="3">
    <source>
        <dbReference type="ARBA" id="ARBA00022723"/>
    </source>
</evidence>
<dbReference type="PANTHER" id="PTHR32439">
    <property type="entry name" value="FERREDOXIN--NITRITE REDUCTASE, CHLOROPLASTIC"/>
    <property type="match status" value="1"/>
</dbReference>
<feature type="non-terminal residue" evidence="9">
    <location>
        <position position="201"/>
    </location>
</feature>
<dbReference type="SUPFAM" id="SSF55124">
    <property type="entry name" value="Nitrite/Sulfite reductase N-terminal domain-like"/>
    <property type="match status" value="1"/>
</dbReference>
<gene>
    <name evidence="9" type="ORF">METZ01_LOCUS354853</name>
</gene>
<dbReference type="InterPro" id="IPR051329">
    <property type="entry name" value="NIR_SIR_4Fe-4S"/>
</dbReference>
<dbReference type="Pfam" id="PF01077">
    <property type="entry name" value="NIR_SIR"/>
    <property type="match status" value="1"/>
</dbReference>
<dbReference type="AlphaFoldDB" id="A0A382RWD3"/>
<organism evidence="9">
    <name type="scientific">marine metagenome</name>
    <dbReference type="NCBI Taxonomy" id="408172"/>
    <lineage>
        <taxon>unclassified sequences</taxon>
        <taxon>metagenomes</taxon>
        <taxon>ecological metagenomes</taxon>
    </lineage>
</organism>
<evidence type="ECO:0000259" key="7">
    <source>
        <dbReference type="Pfam" id="PF01077"/>
    </source>
</evidence>
<keyword evidence="2" id="KW-0349">Heme</keyword>
<feature type="domain" description="Nitrite/sulphite reductase 4Fe-4S" evidence="7">
    <location>
        <begin position="156"/>
        <end position="195"/>
    </location>
</feature>
<evidence type="ECO:0000256" key="2">
    <source>
        <dbReference type="ARBA" id="ARBA00022617"/>
    </source>
</evidence>
<name>A0A382RWD3_9ZZZZ</name>
<dbReference type="InterPro" id="IPR036136">
    <property type="entry name" value="Nit/Sulf_reduc_fer-like_dom_sf"/>
</dbReference>
<sequence>MSTTTTWKERLAGKIPAGMAAEIDAFETQIHLRKQGKMDEKLFAETRLRRGAYGQRYDNGQRFNGTQTQQLLFPEHETKGPDTFWHAPGMMRIKIPFGGLTAAQMEVLADLAEEYSEEILHITTRQDFQIHFIHVEDTPNLMRRLSAVGITTREACGNSVRNVTACPLSGVCRTETFDVTPYAQAIMSFLLGHPDCQDFGR</sequence>
<dbReference type="InterPro" id="IPR045854">
    <property type="entry name" value="NO2/SO3_Rdtase_4Fe4S_sf"/>
</dbReference>
<dbReference type="GO" id="GO:0051539">
    <property type="term" value="F:4 iron, 4 sulfur cluster binding"/>
    <property type="evidence" value="ECO:0007669"/>
    <property type="project" value="UniProtKB-KW"/>
</dbReference>
<dbReference type="Gene3D" id="3.30.413.10">
    <property type="entry name" value="Sulfite Reductase Hemoprotein, domain 1"/>
    <property type="match status" value="1"/>
</dbReference>
<evidence type="ECO:0008006" key="10">
    <source>
        <dbReference type="Google" id="ProtNLM"/>
    </source>
</evidence>
<dbReference type="GO" id="GO:0020037">
    <property type="term" value="F:heme binding"/>
    <property type="evidence" value="ECO:0007669"/>
    <property type="project" value="InterPro"/>
</dbReference>
<keyword evidence="6" id="KW-0411">Iron-sulfur</keyword>
<reference evidence="9" key="1">
    <citation type="submission" date="2018-05" db="EMBL/GenBank/DDBJ databases">
        <authorList>
            <person name="Lanie J.A."/>
            <person name="Ng W.-L."/>
            <person name="Kazmierczak K.M."/>
            <person name="Andrzejewski T.M."/>
            <person name="Davidsen T.M."/>
            <person name="Wayne K.J."/>
            <person name="Tettelin H."/>
            <person name="Glass J.I."/>
            <person name="Rusch D."/>
            <person name="Podicherti R."/>
            <person name="Tsui H.-C.T."/>
            <person name="Winkler M.E."/>
        </authorList>
    </citation>
    <scope>NUCLEOTIDE SEQUENCE</scope>
</reference>
<evidence type="ECO:0000256" key="6">
    <source>
        <dbReference type="ARBA" id="ARBA00023014"/>
    </source>
</evidence>
<dbReference type="PANTHER" id="PTHR32439:SF9">
    <property type="entry name" value="BLR3264 PROTEIN"/>
    <property type="match status" value="1"/>
</dbReference>
<evidence type="ECO:0000256" key="1">
    <source>
        <dbReference type="ARBA" id="ARBA00022485"/>
    </source>
</evidence>
<dbReference type="Pfam" id="PF03460">
    <property type="entry name" value="NIR_SIR_ferr"/>
    <property type="match status" value="1"/>
</dbReference>
<evidence type="ECO:0000256" key="4">
    <source>
        <dbReference type="ARBA" id="ARBA00023002"/>
    </source>
</evidence>
<accession>A0A382RWD3</accession>
<dbReference type="GO" id="GO:0016491">
    <property type="term" value="F:oxidoreductase activity"/>
    <property type="evidence" value="ECO:0007669"/>
    <property type="project" value="UniProtKB-KW"/>
</dbReference>
<protein>
    <recommendedName>
        <fullName evidence="10">Nitrite/Sulfite reductase ferredoxin-like domain-containing protein</fullName>
    </recommendedName>
</protein>
<keyword evidence="3" id="KW-0479">Metal-binding</keyword>
<feature type="domain" description="Nitrite/Sulfite reductase ferredoxin-like" evidence="8">
    <location>
        <begin position="90"/>
        <end position="147"/>
    </location>
</feature>
<keyword evidence="5" id="KW-0408">Iron</keyword>
<dbReference type="SUPFAM" id="SSF56014">
    <property type="entry name" value="Nitrite and sulphite reductase 4Fe-4S domain-like"/>
    <property type="match status" value="1"/>
</dbReference>
<dbReference type="Gene3D" id="3.90.480.10">
    <property type="entry name" value="Sulfite Reductase Hemoprotein,Domain 2"/>
    <property type="match status" value="1"/>
</dbReference>
<proteinExistence type="predicted"/>
<dbReference type="GO" id="GO:0046872">
    <property type="term" value="F:metal ion binding"/>
    <property type="evidence" value="ECO:0007669"/>
    <property type="project" value="UniProtKB-KW"/>
</dbReference>
<evidence type="ECO:0000313" key="9">
    <source>
        <dbReference type="EMBL" id="SVD01999.1"/>
    </source>
</evidence>
<dbReference type="InterPro" id="IPR006067">
    <property type="entry name" value="NO2/SO3_Rdtase_4Fe4S_dom"/>
</dbReference>
<evidence type="ECO:0000256" key="5">
    <source>
        <dbReference type="ARBA" id="ARBA00023004"/>
    </source>
</evidence>
<evidence type="ECO:0000259" key="8">
    <source>
        <dbReference type="Pfam" id="PF03460"/>
    </source>
</evidence>
<dbReference type="EMBL" id="UINC01124678">
    <property type="protein sequence ID" value="SVD01999.1"/>
    <property type="molecule type" value="Genomic_DNA"/>
</dbReference>
<keyword evidence="4" id="KW-0560">Oxidoreductase</keyword>
<dbReference type="InterPro" id="IPR005117">
    <property type="entry name" value="NiRdtase/SiRdtase_haem-b_fer"/>
</dbReference>
<keyword evidence="1" id="KW-0004">4Fe-4S</keyword>